<name>A0A225DK90_9BACT</name>
<feature type="chain" id="PRO_5012850056" description="Lipoprotein" evidence="2">
    <location>
        <begin position="28"/>
        <end position="526"/>
    </location>
</feature>
<dbReference type="RefSeq" id="WP_088255115.1">
    <property type="nucleotide sequence ID" value="NZ_NIDE01000005.1"/>
</dbReference>
<reference evidence="4" key="1">
    <citation type="submission" date="2017-06" db="EMBL/GenBank/DDBJ databases">
        <title>Genome analysis of Fimbriiglobus ruber SP5, the first member of the order Planctomycetales with confirmed chitinolytic capability.</title>
        <authorList>
            <person name="Ravin N.V."/>
            <person name="Rakitin A.L."/>
            <person name="Ivanova A.A."/>
            <person name="Beletsky A.V."/>
            <person name="Kulichevskaya I.S."/>
            <person name="Mardanov A.V."/>
            <person name="Dedysh S.N."/>
        </authorList>
    </citation>
    <scope>NUCLEOTIDE SEQUENCE [LARGE SCALE GENOMIC DNA]</scope>
    <source>
        <strain evidence="4">SP5</strain>
    </source>
</reference>
<proteinExistence type="predicted"/>
<keyword evidence="2" id="KW-0732">Signal</keyword>
<dbReference type="EMBL" id="NIDE01000005">
    <property type="protein sequence ID" value="OWK41890.1"/>
    <property type="molecule type" value="Genomic_DNA"/>
</dbReference>
<dbReference type="AlphaFoldDB" id="A0A225DK90"/>
<organism evidence="3 4">
    <name type="scientific">Fimbriiglobus ruber</name>
    <dbReference type="NCBI Taxonomy" id="1908690"/>
    <lineage>
        <taxon>Bacteria</taxon>
        <taxon>Pseudomonadati</taxon>
        <taxon>Planctomycetota</taxon>
        <taxon>Planctomycetia</taxon>
        <taxon>Gemmatales</taxon>
        <taxon>Gemmataceae</taxon>
        <taxon>Fimbriiglobus</taxon>
    </lineage>
</organism>
<sequence>MPVSRFYFVLVGILGVALAGVPSGTCAQVPPPPPQPPGDIPPPPPMPEQVPPPPGPGQVAVPGQEPGIEVLTRGQVHEAFAATAEMPIAGPVIPKVPPQPIEEMPPDQRPAGQNVQWLPGYWHFDEERNDYIWISGFWRVAPPGKVWVPGNWHEVQGGVQWAAGFWQSPPQSQQQVSLQYLPPPPPHPEVVVPPQPTATSVYIPGTWVWRGRYVWQPGFWNEFRPGWMWVPSHYRWTPVGYIFVDGYWDHPLDGRGMMYAPVAFAPGVYARPGFVYTPVYAVSPSCMYGAMFVRSGHGAYYFGDYFGPRYATVGYSAWCGSASGTTFTVAVGVGRGVPYDPMWGYYRVAYRSDPAWMASVNTVYVGRYRGDIPPPPRTIVQQTTIINNININVGVVNVNVVNSVMVAPVRTIQRTNVTLVMAPVHREEIVREVAHARELRAVAVQRQRVEVGLVGRPIGATPHVVALEVPHTVVARAVVVSPGARVVEHGPLHPEVGRPGVMVPGHGPIPPKVLEKKIEKKIEHKE</sequence>
<feature type="signal peptide" evidence="2">
    <location>
        <begin position="1"/>
        <end position="27"/>
    </location>
</feature>
<dbReference type="Proteomes" id="UP000214646">
    <property type="component" value="Unassembled WGS sequence"/>
</dbReference>
<evidence type="ECO:0000313" key="3">
    <source>
        <dbReference type="EMBL" id="OWK41890.1"/>
    </source>
</evidence>
<comment type="caution">
    <text evidence="3">The sequence shown here is derived from an EMBL/GenBank/DDBJ whole genome shotgun (WGS) entry which is preliminary data.</text>
</comment>
<dbReference type="OrthoDB" id="273229at2"/>
<feature type="compositionally biased region" description="Pro residues" evidence="1">
    <location>
        <begin position="29"/>
        <end position="56"/>
    </location>
</feature>
<gene>
    <name evidence="3" type="ORF">FRUB_03968</name>
</gene>
<evidence type="ECO:0000256" key="2">
    <source>
        <dbReference type="SAM" id="SignalP"/>
    </source>
</evidence>
<evidence type="ECO:0000256" key="1">
    <source>
        <dbReference type="SAM" id="MobiDB-lite"/>
    </source>
</evidence>
<evidence type="ECO:0008006" key="5">
    <source>
        <dbReference type="Google" id="ProtNLM"/>
    </source>
</evidence>
<keyword evidence="4" id="KW-1185">Reference proteome</keyword>
<feature type="region of interest" description="Disordered" evidence="1">
    <location>
        <begin position="27"/>
        <end position="61"/>
    </location>
</feature>
<protein>
    <recommendedName>
        <fullName evidence="5">Lipoprotein</fullName>
    </recommendedName>
</protein>
<accession>A0A225DK90</accession>
<evidence type="ECO:0000313" key="4">
    <source>
        <dbReference type="Proteomes" id="UP000214646"/>
    </source>
</evidence>